<reference evidence="1 2" key="1">
    <citation type="journal article" date="2021" name="Genome Biol.">
        <title>AFLAP: assembly-free linkage analysis pipeline using k-mers from genome sequencing data.</title>
        <authorList>
            <person name="Fletcher K."/>
            <person name="Zhang L."/>
            <person name="Gil J."/>
            <person name="Han R."/>
            <person name="Cavanaugh K."/>
            <person name="Michelmore R."/>
        </authorList>
    </citation>
    <scope>NUCLEOTIDE SEQUENCE [LARGE SCALE GENOMIC DNA]</scope>
    <source>
        <strain evidence="1 2">SF5</strain>
    </source>
</reference>
<evidence type="ECO:0000313" key="2">
    <source>
        <dbReference type="Proteomes" id="UP000294530"/>
    </source>
</evidence>
<dbReference type="GeneID" id="94352960"/>
<evidence type="ECO:0000313" key="1">
    <source>
        <dbReference type="EMBL" id="TDH67910.1"/>
    </source>
</evidence>
<organism evidence="1 2">
    <name type="scientific">Bremia lactucae</name>
    <name type="common">Lettuce downy mildew</name>
    <dbReference type="NCBI Taxonomy" id="4779"/>
    <lineage>
        <taxon>Eukaryota</taxon>
        <taxon>Sar</taxon>
        <taxon>Stramenopiles</taxon>
        <taxon>Oomycota</taxon>
        <taxon>Peronosporomycetes</taxon>
        <taxon>Peronosporales</taxon>
        <taxon>Peronosporaceae</taxon>
        <taxon>Bremia</taxon>
    </lineage>
</organism>
<sequence>MMGGIVLQTLPGFLVCTHSQITRIAMLDFLKAYLEGKVIAIASPYVRMPQHIVEKTLLLQLLECCEVQTESDVMSRDLKCLQLSYLATMERDDITAPSLPATANGSIPIALSSSYFHQWSGGKHGASYFWRPLSTWCHVPNNSSWLCTSQLRHGDLSFPDFVTFNAFPVLPAARHITRVLSVADETTGTVQVQHHREFTGYPIAPLHVSGLTF</sequence>
<dbReference type="AlphaFoldDB" id="A0A976FJF3"/>
<gene>
    <name evidence="1" type="ORF">CCR75_009247</name>
</gene>
<name>A0A976FJF3_BRELC</name>
<dbReference type="Proteomes" id="UP000294530">
    <property type="component" value="Unassembled WGS sequence"/>
</dbReference>
<proteinExistence type="predicted"/>
<protein>
    <submittedName>
        <fullName evidence="1">Uncharacterized protein</fullName>
    </submittedName>
</protein>
<dbReference type="KEGG" id="blac:94352960"/>
<dbReference type="RefSeq" id="XP_067817409.1">
    <property type="nucleotide sequence ID" value="XM_067967289.1"/>
</dbReference>
<dbReference type="EMBL" id="SHOA02000017">
    <property type="protein sequence ID" value="TDH67910.1"/>
    <property type="molecule type" value="Genomic_DNA"/>
</dbReference>
<accession>A0A976FJF3</accession>
<comment type="caution">
    <text evidence="1">The sequence shown here is derived from an EMBL/GenBank/DDBJ whole genome shotgun (WGS) entry which is preliminary data.</text>
</comment>
<keyword evidence="2" id="KW-1185">Reference proteome</keyword>